<evidence type="ECO:0000259" key="3">
    <source>
        <dbReference type="PROSITE" id="PS50914"/>
    </source>
</evidence>
<evidence type="ECO:0000313" key="6">
    <source>
        <dbReference type="Proteomes" id="UP000199699"/>
    </source>
</evidence>
<keyword evidence="1 2" id="KW-0129">CBS domain</keyword>
<feature type="domain" description="CBS" evidence="4">
    <location>
        <begin position="93"/>
        <end position="150"/>
    </location>
</feature>
<accession>A0A1C6SZ37</accession>
<reference evidence="5 6" key="1">
    <citation type="submission" date="2016-06" db="EMBL/GenBank/DDBJ databases">
        <authorList>
            <person name="Kjaerup R.B."/>
            <person name="Dalgaard T.S."/>
            <person name="Juul-Madsen H.R."/>
        </authorList>
    </citation>
    <scope>NUCLEOTIDE SEQUENCE [LARGE SCALE GENOMIC DNA]</scope>
    <source>
        <strain evidence="5 6">DSM 43818</strain>
    </source>
</reference>
<dbReference type="InterPro" id="IPR051257">
    <property type="entry name" value="Diverse_CBS-Domain"/>
</dbReference>
<dbReference type="PANTHER" id="PTHR43080">
    <property type="entry name" value="CBS DOMAIN-CONTAINING PROTEIN CBSX3, MITOCHONDRIAL"/>
    <property type="match status" value="1"/>
</dbReference>
<dbReference type="PROSITE" id="PS51371">
    <property type="entry name" value="CBS"/>
    <property type="match status" value="2"/>
</dbReference>
<dbReference type="InterPro" id="IPR017080">
    <property type="entry name" value="UCP036990_CBS_BON"/>
</dbReference>
<dbReference type="SMART" id="SM00116">
    <property type="entry name" value="CBS"/>
    <property type="match status" value="2"/>
</dbReference>
<keyword evidence="6" id="KW-1185">Reference proteome</keyword>
<dbReference type="InterPro" id="IPR000644">
    <property type="entry name" value="CBS_dom"/>
</dbReference>
<dbReference type="STRING" id="145857.GA0070616_5005"/>
<dbReference type="Pfam" id="PF04972">
    <property type="entry name" value="BON"/>
    <property type="match status" value="1"/>
</dbReference>
<dbReference type="SUPFAM" id="SSF54631">
    <property type="entry name" value="CBS-domain pair"/>
    <property type="match status" value="1"/>
</dbReference>
<name>A0A1C6SZ37_9ACTN</name>
<dbReference type="Gene3D" id="3.10.580.10">
    <property type="entry name" value="CBS-domain"/>
    <property type="match status" value="1"/>
</dbReference>
<dbReference type="Proteomes" id="UP000199699">
    <property type="component" value="Unassembled WGS sequence"/>
</dbReference>
<evidence type="ECO:0000256" key="1">
    <source>
        <dbReference type="ARBA" id="ARBA00023122"/>
    </source>
</evidence>
<dbReference type="PROSITE" id="PS50914">
    <property type="entry name" value="BON"/>
    <property type="match status" value="1"/>
</dbReference>
<proteinExistence type="predicted"/>
<dbReference type="PIRSF" id="PIRSF036990">
    <property type="entry name" value="UCP036990_CBS_BON"/>
    <property type="match status" value="1"/>
</dbReference>
<evidence type="ECO:0000313" key="5">
    <source>
        <dbReference type="EMBL" id="SCL34582.1"/>
    </source>
</evidence>
<dbReference type="RefSeq" id="WP_091087969.1">
    <property type="nucleotide sequence ID" value="NZ_FMHT01000003.1"/>
</dbReference>
<dbReference type="InterPro" id="IPR046342">
    <property type="entry name" value="CBS_dom_sf"/>
</dbReference>
<dbReference type="Gene3D" id="3.30.1340.30">
    <property type="match status" value="1"/>
</dbReference>
<dbReference type="PANTHER" id="PTHR43080:SF29">
    <property type="entry name" value="OS02G0818000 PROTEIN"/>
    <property type="match status" value="1"/>
</dbReference>
<gene>
    <name evidence="5" type="ORF">GA0070616_5005</name>
</gene>
<feature type="domain" description="CBS" evidence="4">
    <location>
        <begin position="10"/>
        <end position="69"/>
    </location>
</feature>
<dbReference type="InterPro" id="IPR007055">
    <property type="entry name" value="BON_dom"/>
</dbReference>
<feature type="domain" description="BON" evidence="3">
    <location>
        <begin position="147"/>
        <end position="215"/>
    </location>
</feature>
<protein>
    <submittedName>
        <fullName evidence="5">CBS domain-containing protein</fullName>
    </submittedName>
</protein>
<organism evidence="5 6">
    <name type="scientific">Micromonospora nigra</name>
    <dbReference type="NCBI Taxonomy" id="145857"/>
    <lineage>
        <taxon>Bacteria</taxon>
        <taxon>Bacillati</taxon>
        <taxon>Actinomycetota</taxon>
        <taxon>Actinomycetes</taxon>
        <taxon>Micromonosporales</taxon>
        <taxon>Micromonosporaceae</taxon>
        <taxon>Micromonospora</taxon>
    </lineage>
</organism>
<dbReference type="EMBL" id="FMHT01000003">
    <property type="protein sequence ID" value="SCL34582.1"/>
    <property type="molecule type" value="Genomic_DNA"/>
</dbReference>
<dbReference type="OrthoDB" id="2111978at2"/>
<dbReference type="CDD" id="cd04586">
    <property type="entry name" value="CBS_pair_BON_assoc"/>
    <property type="match status" value="1"/>
</dbReference>
<evidence type="ECO:0000256" key="2">
    <source>
        <dbReference type="PROSITE-ProRule" id="PRU00703"/>
    </source>
</evidence>
<evidence type="ECO:0000259" key="4">
    <source>
        <dbReference type="PROSITE" id="PS51371"/>
    </source>
</evidence>
<dbReference type="AlphaFoldDB" id="A0A1C6SZ37"/>
<sequence length="238" mass="25971">MRTWQVRDVMTTDVVTVREGTAYREVVDVLTGRHVTAVPVVDGGRRVLGVVSEADLLHKVELAGQPHERRVFADRRHRADRLKAGAALAADLMTAPAVTVLADVTVVEAARLMAERNVKRLPVVDHLGRLVGVVSRGDLLAVHLRPDDDIRRDVVTEVLHRTLGLRDGVVDVTVHDGVVTLTGQVDRRSRARLARRLTTQVSGVVEVVDNLGWVTDDSPSGLARVALRARVVGMAGKR</sequence>
<dbReference type="Pfam" id="PF00571">
    <property type="entry name" value="CBS"/>
    <property type="match status" value="2"/>
</dbReference>